<name>A0A1J9PHA7_9EURO</name>
<reference evidence="1 2" key="1">
    <citation type="submission" date="2015-07" db="EMBL/GenBank/DDBJ databases">
        <title>Emmonsia species relationships and genome sequence.</title>
        <authorList>
            <consortium name="The Broad Institute Genomics Platform"/>
            <person name="Cuomo C.A."/>
            <person name="Munoz J.F."/>
            <person name="Imamovic A."/>
            <person name="Priest M.E."/>
            <person name="Young S."/>
            <person name="Clay O.K."/>
            <person name="McEwen J.G."/>
        </authorList>
    </citation>
    <scope>NUCLEOTIDE SEQUENCE [LARGE SCALE GENOMIC DNA]</scope>
    <source>
        <strain evidence="1 2">UAMH 9510</strain>
    </source>
</reference>
<dbReference type="OrthoDB" id="5979581at2759"/>
<sequence>MRLVRAGCSLGTLSLAPPAQLPWASQFSLDSSINHRHQHPTTKLQHYNSHRRTMATLGAASLNAHHFPASRFTELDPAVPIEEELLPDYIAEMYYPIHIRLSASLAMERLPQNTDDSFTTSREASLRCSSDTWNEHGSAFAILSSTIYSNGVNEAMSPPLLITLDFLHTEAGIIHTGESWQPITFAAQVLIRIFSDLQSKNLLLPVDDVSTFKEMEEDEYKNPSL</sequence>
<accession>A0A1J9PHA7</accession>
<dbReference type="Proteomes" id="UP000182235">
    <property type="component" value="Unassembled WGS sequence"/>
</dbReference>
<comment type="caution">
    <text evidence="1">The sequence shown here is derived from an EMBL/GenBank/DDBJ whole genome shotgun (WGS) entry which is preliminary data.</text>
</comment>
<evidence type="ECO:0000313" key="1">
    <source>
        <dbReference type="EMBL" id="OJD15390.1"/>
    </source>
</evidence>
<organism evidence="1 2">
    <name type="scientific">Emergomyces pasteurianus Ep9510</name>
    <dbReference type="NCBI Taxonomy" id="1447872"/>
    <lineage>
        <taxon>Eukaryota</taxon>
        <taxon>Fungi</taxon>
        <taxon>Dikarya</taxon>
        <taxon>Ascomycota</taxon>
        <taxon>Pezizomycotina</taxon>
        <taxon>Eurotiomycetes</taxon>
        <taxon>Eurotiomycetidae</taxon>
        <taxon>Onygenales</taxon>
        <taxon>Ajellomycetaceae</taxon>
        <taxon>Emergomyces</taxon>
    </lineage>
</organism>
<dbReference type="AlphaFoldDB" id="A0A1J9PHA7"/>
<protein>
    <submittedName>
        <fullName evidence="1">Uncharacterized protein</fullName>
    </submittedName>
</protein>
<gene>
    <name evidence="1" type="ORF">AJ78_04360</name>
</gene>
<dbReference type="EMBL" id="LGRN01000160">
    <property type="protein sequence ID" value="OJD15390.1"/>
    <property type="molecule type" value="Genomic_DNA"/>
</dbReference>
<dbReference type="STRING" id="1447872.A0A1J9PHA7"/>
<evidence type="ECO:0000313" key="2">
    <source>
        <dbReference type="Proteomes" id="UP000182235"/>
    </source>
</evidence>
<proteinExistence type="predicted"/>
<dbReference type="VEuPathDB" id="FungiDB:AJ78_04360"/>
<keyword evidence="2" id="KW-1185">Reference proteome</keyword>